<dbReference type="SUPFAM" id="SSF55729">
    <property type="entry name" value="Acyl-CoA N-acyltransferases (Nat)"/>
    <property type="match status" value="1"/>
</dbReference>
<gene>
    <name evidence="2" type="ORF">D3H55_08345</name>
</gene>
<name>A0A3A1R3S7_9BACI</name>
<dbReference type="GO" id="GO:0016747">
    <property type="term" value="F:acyltransferase activity, transferring groups other than amino-acyl groups"/>
    <property type="evidence" value="ECO:0007669"/>
    <property type="project" value="InterPro"/>
</dbReference>
<dbReference type="InterPro" id="IPR000182">
    <property type="entry name" value="GNAT_dom"/>
</dbReference>
<evidence type="ECO:0000259" key="1">
    <source>
        <dbReference type="PROSITE" id="PS51186"/>
    </source>
</evidence>
<keyword evidence="3" id="KW-1185">Reference proteome</keyword>
<keyword evidence="2" id="KW-0808">Transferase</keyword>
<protein>
    <submittedName>
        <fullName evidence="2">N-acetyltransferase</fullName>
    </submittedName>
</protein>
<dbReference type="Pfam" id="PF00583">
    <property type="entry name" value="Acetyltransf_1"/>
    <property type="match status" value="1"/>
</dbReference>
<dbReference type="PROSITE" id="PS51186">
    <property type="entry name" value="GNAT"/>
    <property type="match status" value="1"/>
</dbReference>
<dbReference type="InterPro" id="IPR016181">
    <property type="entry name" value="Acyl_CoA_acyltransferase"/>
</dbReference>
<evidence type="ECO:0000313" key="3">
    <source>
        <dbReference type="Proteomes" id="UP000265801"/>
    </source>
</evidence>
<accession>A0A3A1R3S7</accession>
<dbReference type="EMBL" id="QXIR01000009">
    <property type="protein sequence ID" value="RIW35048.1"/>
    <property type="molecule type" value="Genomic_DNA"/>
</dbReference>
<dbReference type="CDD" id="cd04301">
    <property type="entry name" value="NAT_SF"/>
    <property type="match status" value="1"/>
</dbReference>
<sequence length="266" mass="31081">MLNRQEIIKAIEDHHWDYEEEWIPSYIETIEEAGLKAVKNPRMHNELSNKVVEFSFKNDAMMEEKWNEAKDFFGDIPFSLWLEKDQSSRLSPFLEKDGYHITDKYDGVAFLLQQYKKVTSSSNENIEYIEVKDDEEIRKLVEVSSLIWGYPVEQQDSIFRQRKSYISSPYSNGGYILGMKAGRPAAYSNYRFSSDGRTMYLNGSGVLPEFRHQGVYSDMVRFRLEHANSKGAELATCQAREGHSSPVLKKLGFQSYSTYDYWVYNR</sequence>
<dbReference type="OrthoDB" id="2809398at2"/>
<dbReference type="RefSeq" id="WP_119546450.1">
    <property type="nucleotide sequence ID" value="NZ_QXIR01000009.1"/>
</dbReference>
<dbReference type="Proteomes" id="UP000265801">
    <property type="component" value="Unassembled WGS sequence"/>
</dbReference>
<comment type="caution">
    <text evidence="2">The sequence shown here is derived from an EMBL/GenBank/DDBJ whole genome shotgun (WGS) entry which is preliminary data.</text>
</comment>
<dbReference type="AlphaFoldDB" id="A0A3A1R3S7"/>
<evidence type="ECO:0000313" key="2">
    <source>
        <dbReference type="EMBL" id="RIW35048.1"/>
    </source>
</evidence>
<reference evidence="2 3" key="1">
    <citation type="submission" date="2018-09" db="EMBL/GenBank/DDBJ databases">
        <title>Bacillus saliacetes sp. nov., isolated from Thai shrimp paste (Ka-pi).</title>
        <authorList>
            <person name="Daroonpunt R."/>
            <person name="Tanasupawat S."/>
            <person name="Yiamsombut S."/>
        </authorList>
    </citation>
    <scope>NUCLEOTIDE SEQUENCE [LARGE SCALE GENOMIC DNA]</scope>
    <source>
        <strain evidence="2 3">SKP7-4</strain>
    </source>
</reference>
<proteinExistence type="predicted"/>
<dbReference type="Gene3D" id="3.40.630.30">
    <property type="match status" value="1"/>
</dbReference>
<organism evidence="2 3">
    <name type="scientific">Bacillus salacetis</name>
    <dbReference type="NCBI Taxonomy" id="2315464"/>
    <lineage>
        <taxon>Bacteria</taxon>
        <taxon>Bacillati</taxon>
        <taxon>Bacillota</taxon>
        <taxon>Bacilli</taxon>
        <taxon>Bacillales</taxon>
        <taxon>Bacillaceae</taxon>
        <taxon>Bacillus</taxon>
    </lineage>
</organism>
<feature type="domain" description="N-acetyltransferase" evidence="1">
    <location>
        <begin position="135"/>
        <end position="266"/>
    </location>
</feature>